<reference evidence="3 4" key="1">
    <citation type="submission" date="2022-06" db="EMBL/GenBank/DDBJ databases">
        <title>Genomic Encyclopedia of Archaeal and Bacterial Type Strains, Phase II (KMG-II): from individual species to whole genera.</title>
        <authorList>
            <person name="Goeker M."/>
        </authorList>
    </citation>
    <scope>NUCLEOTIDE SEQUENCE [LARGE SCALE GENOMIC DNA]</scope>
    <source>
        <strain evidence="3 4">DSM 44693</strain>
    </source>
</reference>
<dbReference type="EMBL" id="JAMTCJ010000002">
    <property type="protein sequence ID" value="MCP2175872.1"/>
    <property type="molecule type" value="Genomic_DNA"/>
</dbReference>
<dbReference type="PROSITE" id="PS50846">
    <property type="entry name" value="HMA_2"/>
    <property type="match status" value="1"/>
</dbReference>
<dbReference type="CDD" id="cd00371">
    <property type="entry name" value="HMA"/>
    <property type="match status" value="1"/>
</dbReference>
<dbReference type="SUPFAM" id="SSF55008">
    <property type="entry name" value="HMA, heavy metal-associated domain"/>
    <property type="match status" value="1"/>
</dbReference>
<dbReference type="InterPro" id="IPR006121">
    <property type="entry name" value="HMA_dom"/>
</dbReference>
<keyword evidence="1" id="KW-0479">Metal-binding</keyword>
<feature type="domain" description="HMA" evidence="2">
    <location>
        <begin position="2"/>
        <end position="67"/>
    </location>
</feature>
<dbReference type="Gene3D" id="3.30.70.100">
    <property type="match status" value="1"/>
</dbReference>
<evidence type="ECO:0000313" key="4">
    <source>
        <dbReference type="Proteomes" id="UP001206895"/>
    </source>
</evidence>
<dbReference type="PROSITE" id="PS01047">
    <property type="entry name" value="HMA_1"/>
    <property type="match status" value="1"/>
</dbReference>
<comment type="caution">
    <text evidence="3">The sequence shown here is derived from an EMBL/GenBank/DDBJ whole genome shotgun (WGS) entry which is preliminary data.</text>
</comment>
<evidence type="ECO:0000313" key="3">
    <source>
        <dbReference type="EMBL" id="MCP2175872.1"/>
    </source>
</evidence>
<evidence type="ECO:0000259" key="2">
    <source>
        <dbReference type="PROSITE" id="PS50846"/>
    </source>
</evidence>
<sequence>MSTATFTVTGMTCAHCVASVTEEVSEIVGVDGVEVDLDTGALSVTSSDPIDPAAVAAAVTEAGYDLVAP</sequence>
<keyword evidence="4" id="KW-1185">Reference proteome</keyword>
<proteinExistence type="predicted"/>
<organism evidence="3 4">
    <name type="scientific">Williamsia maris</name>
    <dbReference type="NCBI Taxonomy" id="72806"/>
    <lineage>
        <taxon>Bacteria</taxon>
        <taxon>Bacillati</taxon>
        <taxon>Actinomycetota</taxon>
        <taxon>Actinomycetes</taxon>
        <taxon>Mycobacteriales</taxon>
        <taxon>Nocardiaceae</taxon>
        <taxon>Williamsia</taxon>
    </lineage>
</organism>
<dbReference type="Proteomes" id="UP001206895">
    <property type="component" value="Unassembled WGS sequence"/>
</dbReference>
<evidence type="ECO:0000256" key="1">
    <source>
        <dbReference type="ARBA" id="ARBA00022723"/>
    </source>
</evidence>
<dbReference type="RefSeq" id="WP_253660911.1">
    <property type="nucleotide sequence ID" value="NZ_BAAAJQ010000001.1"/>
</dbReference>
<dbReference type="InterPro" id="IPR017969">
    <property type="entry name" value="Heavy-metal-associated_CS"/>
</dbReference>
<dbReference type="InterPro" id="IPR000428">
    <property type="entry name" value="Cu-bd"/>
</dbReference>
<name>A0ABT1HC79_9NOCA</name>
<gene>
    <name evidence="3" type="ORF">LX13_001691</name>
</gene>
<protein>
    <submittedName>
        <fullName evidence="3">Copper ion binding protein</fullName>
    </submittedName>
</protein>
<dbReference type="PRINTS" id="PR00944">
    <property type="entry name" value="CUEXPORT"/>
</dbReference>
<dbReference type="InterPro" id="IPR036163">
    <property type="entry name" value="HMA_dom_sf"/>
</dbReference>
<dbReference type="Pfam" id="PF00403">
    <property type="entry name" value="HMA"/>
    <property type="match status" value="1"/>
</dbReference>
<accession>A0ABT1HC79</accession>